<name>A0ABV2C039_9GAMM</name>
<accession>A0ABV2C039</accession>
<sequence>MPPLFEQLRIIEPSITTGAQNASAAIAGKLEVKARILPPPPAPEIDIQVWFESWAGDFYADVKVSGGIYISGEFSTTGTIKSSVNNCEGEDFCLDATLEPKLALGLSGGVSGESCFLIDSFFELDGCGVVSIGLALNSSVSGKASYNCKTGLGGTVCFDGVDVVGKLEFTGKDVDGEDVYGYKFEYKFLDGAFKQCR</sequence>
<proteinExistence type="predicted"/>
<evidence type="ECO:0000313" key="2">
    <source>
        <dbReference type="Proteomes" id="UP001548189"/>
    </source>
</evidence>
<evidence type="ECO:0000313" key="1">
    <source>
        <dbReference type="EMBL" id="MET1257555.1"/>
    </source>
</evidence>
<reference evidence="1 2" key="1">
    <citation type="submission" date="2024-06" db="EMBL/GenBank/DDBJ databases">
        <authorList>
            <person name="Li F."/>
        </authorList>
    </citation>
    <scope>NUCLEOTIDE SEQUENCE [LARGE SCALE GENOMIC DNA]</scope>
    <source>
        <strain evidence="1 2">GXAS 311</strain>
    </source>
</reference>
<gene>
    <name evidence="1" type="ORF">ABVT43_20660</name>
</gene>
<comment type="caution">
    <text evidence="1">The sequence shown here is derived from an EMBL/GenBank/DDBJ whole genome shotgun (WGS) entry which is preliminary data.</text>
</comment>
<dbReference type="EMBL" id="JBEVCJ010000103">
    <property type="protein sequence ID" value="MET1257555.1"/>
    <property type="molecule type" value="Genomic_DNA"/>
</dbReference>
<organism evidence="1 2">
    <name type="scientific">Aliikangiella maris</name>
    <dbReference type="NCBI Taxonomy" id="3162458"/>
    <lineage>
        <taxon>Bacteria</taxon>
        <taxon>Pseudomonadati</taxon>
        <taxon>Pseudomonadota</taxon>
        <taxon>Gammaproteobacteria</taxon>
        <taxon>Oceanospirillales</taxon>
        <taxon>Pleioneaceae</taxon>
        <taxon>Aliikangiella</taxon>
    </lineage>
</organism>
<dbReference type="Proteomes" id="UP001548189">
    <property type="component" value="Unassembled WGS sequence"/>
</dbReference>
<protein>
    <submittedName>
        <fullName evidence="1">Uncharacterized protein</fullName>
    </submittedName>
</protein>
<keyword evidence="2" id="KW-1185">Reference proteome</keyword>